<evidence type="ECO:0000256" key="3">
    <source>
        <dbReference type="ARBA" id="ARBA00022553"/>
    </source>
</evidence>
<reference evidence="10 11" key="1">
    <citation type="submission" date="2019-11" db="EMBL/GenBank/DDBJ databases">
        <title>Gracilibacillus salitolerans sp. nov., a moderate halophile isolated from a saline soil in northwest China.</title>
        <authorList>
            <person name="Gan L."/>
        </authorList>
    </citation>
    <scope>NUCLEOTIDE SEQUENCE [LARGE SCALE GENOMIC DNA]</scope>
    <source>
        <strain evidence="10 11">SCU50</strain>
    </source>
</reference>
<dbReference type="InterPro" id="IPR009057">
    <property type="entry name" value="Homeodomain-like_sf"/>
</dbReference>
<keyword evidence="7" id="KW-0804">Transcription</keyword>
<evidence type="ECO:0000256" key="4">
    <source>
        <dbReference type="ARBA" id="ARBA00023012"/>
    </source>
</evidence>
<dbReference type="PANTHER" id="PTHR42713">
    <property type="entry name" value="HISTIDINE KINASE-RELATED"/>
    <property type="match status" value="1"/>
</dbReference>
<dbReference type="SMART" id="SM00342">
    <property type="entry name" value="HTH_ARAC"/>
    <property type="match status" value="1"/>
</dbReference>
<evidence type="ECO:0000259" key="9">
    <source>
        <dbReference type="SMART" id="SM00448"/>
    </source>
</evidence>
<evidence type="ECO:0000256" key="6">
    <source>
        <dbReference type="ARBA" id="ARBA00023125"/>
    </source>
</evidence>
<dbReference type="RefSeq" id="WP_153792809.1">
    <property type="nucleotide sequence ID" value="NZ_CP045915.1"/>
</dbReference>
<dbReference type="Pfam" id="PF00072">
    <property type="entry name" value="Response_reg"/>
    <property type="match status" value="1"/>
</dbReference>
<protein>
    <submittedName>
        <fullName evidence="10">Response regulator</fullName>
    </submittedName>
</protein>
<dbReference type="Gene3D" id="3.40.50.2300">
    <property type="match status" value="1"/>
</dbReference>
<organism evidence="10 11">
    <name type="scientific">Gracilibacillus salitolerans</name>
    <dbReference type="NCBI Taxonomy" id="2663022"/>
    <lineage>
        <taxon>Bacteria</taxon>
        <taxon>Bacillati</taxon>
        <taxon>Bacillota</taxon>
        <taxon>Bacilli</taxon>
        <taxon>Bacillales</taxon>
        <taxon>Bacillaceae</taxon>
        <taxon>Gracilibacillus</taxon>
    </lineage>
</organism>
<dbReference type="SMART" id="SM00448">
    <property type="entry name" value="REC"/>
    <property type="match status" value="1"/>
</dbReference>
<dbReference type="PROSITE" id="PS00041">
    <property type="entry name" value="HTH_ARAC_FAMILY_1"/>
    <property type="match status" value="1"/>
</dbReference>
<evidence type="ECO:0000313" key="11">
    <source>
        <dbReference type="Proteomes" id="UP000339690"/>
    </source>
</evidence>
<dbReference type="InterPro" id="IPR051552">
    <property type="entry name" value="HptR"/>
</dbReference>
<dbReference type="InterPro" id="IPR011006">
    <property type="entry name" value="CheY-like_superfamily"/>
</dbReference>
<evidence type="ECO:0000259" key="8">
    <source>
        <dbReference type="SMART" id="SM00342"/>
    </source>
</evidence>
<keyword evidence="6" id="KW-0238">DNA-binding</keyword>
<dbReference type="KEGG" id="grc:GI584_23305"/>
<name>A0A5Q2TRE8_9BACI</name>
<dbReference type="Proteomes" id="UP000339690">
    <property type="component" value="Chromosome"/>
</dbReference>
<comment type="subcellular location">
    <subcellularLocation>
        <location evidence="1">Cytoplasm</location>
    </subcellularLocation>
</comment>
<keyword evidence="4" id="KW-0902">Two-component regulatory system</keyword>
<evidence type="ECO:0000256" key="2">
    <source>
        <dbReference type="ARBA" id="ARBA00022490"/>
    </source>
</evidence>
<dbReference type="InterPro" id="IPR018062">
    <property type="entry name" value="HTH_AraC-typ_CS"/>
</dbReference>
<evidence type="ECO:0000313" key="10">
    <source>
        <dbReference type="EMBL" id="QGH36801.1"/>
    </source>
</evidence>
<keyword evidence="11" id="KW-1185">Reference proteome</keyword>
<accession>A0A5Q2TRE8</accession>
<feature type="domain" description="HTH araC/xylS-type" evidence="8">
    <location>
        <begin position="414"/>
        <end position="497"/>
    </location>
</feature>
<dbReference type="GO" id="GO:0005737">
    <property type="term" value="C:cytoplasm"/>
    <property type="evidence" value="ECO:0007669"/>
    <property type="project" value="UniProtKB-SubCell"/>
</dbReference>
<dbReference type="PANTHER" id="PTHR42713:SF3">
    <property type="entry name" value="TRANSCRIPTIONAL REGULATORY PROTEIN HPTR"/>
    <property type="match status" value="1"/>
</dbReference>
<keyword evidence="3" id="KW-0597">Phosphoprotein</keyword>
<evidence type="ECO:0000256" key="5">
    <source>
        <dbReference type="ARBA" id="ARBA00023015"/>
    </source>
</evidence>
<dbReference type="GO" id="GO:0003700">
    <property type="term" value="F:DNA-binding transcription factor activity"/>
    <property type="evidence" value="ECO:0007669"/>
    <property type="project" value="InterPro"/>
</dbReference>
<dbReference type="AlphaFoldDB" id="A0A5Q2TRE8"/>
<dbReference type="GO" id="GO:0000160">
    <property type="term" value="P:phosphorelay signal transduction system"/>
    <property type="evidence" value="ECO:0007669"/>
    <property type="project" value="UniProtKB-KW"/>
</dbReference>
<proteinExistence type="predicted"/>
<dbReference type="InterPro" id="IPR018060">
    <property type="entry name" value="HTH_AraC"/>
</dbReference>
<keyword evidence="2" id="KW-0963">Cytoplasm</keyword>
<dbReference type="InterPro" id="IPR020449">
    <property type="entry name" value="Tscrpt_reg_AraC-type_HTH"/>
</dbReference>
<dbReference type="InterPro" id="IPR001789">
    <property type="entry name" value="Sig_transdc_resp-reg_receiver"/>
</dbReference>
<dbReference type="CDD" id="cd17536">
    <property type="entry name" value="REC_YesN-like"/>
    <property type="match status" value="1"/>
</dbReference>
<dbReference type="PRINTS" id="PR00032">
    <property type="entry name" value="HTHARAC"/>
</dbReference>
<keyword evidence="5" id="KW-0805">Transcription regulation</keyword>
<evidence type="ECO:0000256" key="1">
    <source>
        <dbReference type="ARBA" id="ARBA00004496"/>
    </source>
</evidence>
<dbReference type="SUPFAM" id="SSF52172">
    <property type="entry name" value="CheY-like"/>
    <property type="match status" value="1"/>
</dbReference>
<dbReference type="Gene3D" id="1.10.10.60">
    <property type="entry name" value="Homeodomain-like"/>
    <property type="match status" value="2"/>
</dbReference>
<evidence type="ECO:0000256" key="7">
    <source>
        <dbReference type="ARBA" id="ARBA00023163"/>
    </source>
</evidence>
<dbReference type="GO" id="GO:0043565">
    <property type="term" value="F:sequence-specific DNA binding"/>
    <property type="evidence" value="ECO:0007669"/>
    <property type="project" value="InterPro"/>
</dbReference>
<dbReference type="Pfam" id="PF12833">
    <property type="entry name" value="HTH_18"/>
    <property type="match status" value="1"/>
</dbReference>
<dbReference type="SUPFAM" id="SSF46689">
    <property type="entry name" value="Homeodomain-like"/>
    <property type="match status" value="2"/>
</dbReference>
<gene>
    <name evidence="10" type="ORF">GI584_23305</name>
</gene>
<sequence>MRVLIVDDEVIIREGLRQVVSWSDHGFQLLEPAVSAEEAIKVMENNCPEIILTDIRMSGMSGLDLAAYVSEQELPAEVIVLTGYDEFSYAQEALRQGVSDYLLKASEPDAILDAVKKARDRLAATKEHVQWKQGERERCITSLIKKIVKDTYEQKEINQLKELIPELRAFAFQFILVDKQLPISEIVKMEKLWNTYVFGKWLQFEDKIAIIVTRDPRLEDEYLIQMAAKKISQQIGKPLLVSTVVSALSELPSSYREVKPLLLYQWILREKRMISLTLIKGRRGIAYAEKMKDHEEMLFNFIHTGNYQEFTNFMDELITWLFSHPQATPGSIQLYLQTLFISMLQFVNRIATSIGKDTKNYKSLLPPAEWFPSYKEFLLPSFTKIIDDYQNLVHRQNNYVQLAIHYMEIKLDQSVSLQEVADHVHVNPSYLSEMLRKETGASYVEFITELRMSKAVELLVHTPAKVKEVSNQVGYSDWKYFTSQFKKHFGLTPTQYRQRLKADAN</sequence>
<dbReference type="EMBL" id="CP045915">
    <property type="protein sequence ID" value="QGH36801.1"/>
    <property type="molecule type" value="Genomic_DNA"/>
</dbReference>
<feature type="domain" description="Response regulatory" evidence="9">
    <location>
        <begin position="1"/>
        <end position="115"/>
    </location>
</feature>